<name>A0A6J4JPZ2_9CHLR</name>
<proteinExistence type="predicted"/>
<dbReference type="InterPro" id="IPR004449">
    <property type="entry name" value="SixA"/>
</dbReference>
<evidence type="ECO:0000313" key="1">
    <source>
        <dbReference type="EMBL" id="CAA9284487.1"/>
    </source>
</evidence>
<dbReference type="GO" id="GO:0101006">
    <property type="term" value="F:protein histidine phosphatase activity"/>
    <property type="evidence" value="ECO:0007669"/>
    <property type="project" value="InterPro"/>
</dbReference>
<dbReference type="SUPFAM" id="SSF53254">
    <property type="entry name" value="Phosphoglycerate mutase-like"/>
    <property type="match status" value="1"/>
</dbReference>
<dbReference type="CDD" id="cd07067">
    <property type="entry name" value="HP_PGM_like"/>
    <property type="match status" value="1"/>
</dbReference>
<dbReference type="EMBL" id="CADCTC010000219">
    <property type="protein sequence ID" value="CAA9284487.1"/>
    <property type="molecule type" value="Genomic_DNA"/>
</dbReference>
<dbReference type="Pfam" id="PF00300">
    <property type="entry name" value="His_Phos_1"/>
    <property type="match status" value="1"/>
</dbReference>
<dbReference type="Gene3D" id="3.40.50.1240">
    <property type="entry name" value="Phosphoglycerate mutase-like"/>
    <property type="match status" value="1"/>
</dbReference>
<dbReference type="SMART" id="SM00855">
    <property type="entry name" value="PGAM"/>
    <property type="match status" value="1"/>
</dbReference>
<organism evidence="1">
    <name type="scientific">uncultured Chloroflexota bacterium</name>
    <dbReference type="NCBI Taxonomy" id="166587"/>
    <lineage>
        <taxon>Bacteria</taxon>
        <taxon>Bacillati</taxon>
        <taxon>Chloroflexota</taxon>
        <taxon>environmental samples</taxon>
    </lineage>
</organism>
<dbReference type="InterPro" id="IPR013078">
    <property type="entry name" value="His_Pase_superF_clade-1"/>
</dbReference>
<dbReference type="InterPro" id="IPR029033">
    <property type="entry name" value="His_PPase_superfam"/>
</dbReference>
<sequence length="166" mass="18396">MLLFLVRHAIAEERSPERWPDDRARPLTDEGRRRFRSAARGLRAIAATPDHVLSSPFTRAIQTAALLQEHARWPEAEHAEALRADQAVSAFLPLLERHLQLPALGLVGHEPFLGDLASLLLTGDTARTTIEFKKGAVACLRIHATLAGRADLVWLLPPRVLRMLGS</sequence>
<dbReference type="NCBIfam" id="TIGR00249">
    <property type="entry name" value="sixA"/>
    <property type="match status" value="1"/>
</dbReference>
<accession>A0A6J4JPZ2</accession>
<evidence type="ECO:0008006" key="2">
    <source>
        <dbReference type="Google" id="ProtNLM"/>
    </source>
</evidence>
<dbReference type="AlphaFoldDB" id="A0A6J4JPZ2"/>
<dbReference type="GO" id="GO:0005737">
    <property type="term" value="C:cytoplasm"/>
    <property type="evidence" value="ECO:0007669"/>
    <property type="project" value="InterPro"/>
</dbReference>
<reference evidence="1" key="1">
    <citation type="submission" date="2020-02" db="EMBL/GenBank/DDBJ databases">
        <authorList>
            <person name="Meier V. D."/>
        </authorList>
    </citation>
    <scope>NUCLEOTIDE SEQUENCE</scope>
    <source>
        <strain evidence="1">AVDCRST_MAG77</strain>
    </source>
</reference>
<gene>
    <name evidence="1" type="ORF">AVDCRST_MAG77-4097</name>
</gene>
<protein>
    <recommendedName>
        <fullName evidence="2">Phosphohistidine phosphatase SixA</fullName>
    </recommendedName>
</protein>